<name>G7ZWY2_MEDTR</name>
<dbReference type="InterPro" id="IPR010851">
    <property type="entry name" value="DEFL"/>
</dbReference>
<evidence type="ECO:0000256" key="4">
    <source>
        <dbReference type="ARBA" id="ARBA00022821"/>
    </source>
</evidence>
<reference evidence="8" key="3">
    <citation type="submission" date="2015-04" db="UniProtKB">
        <authorList>
            <consortium name="EnsemblPlants"/>
        </authorList>
    </citation>
    <scope>IDENTIFICATION</scope>
    <source>
        <strain evidence="8">cv. Jemalong A17</strain>
    </source>
</reference>
<evidence type="ECO:0000313" key="8">
    <source>
        <dbReference type="EnsemblPlants" id="AES79265"/>
    </source>
</evidence>
<dbReference type="Proteomes" id="UP000002051">
    <property type="component" value="Unassembled WGS sequence"/>
</dbReference>
<sequence>MVSHAYQSRLCWILCFVMVFLSGFATSFGGDPPGLRCRGQCKDPQQCNQFCLNNGFKKGGVCLASGANPNFKICCCHS</sequence>
<dbReference type="EnsemblPlants" id="AES79265">
    <property type="protein sequence ID" value="AES79265"/>
    <property type="gene ID" value="MTR_7g060520"/>
</dbReference>
<keyword evidence="9" id="KW-1185">Reference proteome</keyword>
<evidence type="ECO:0000256" key="5">
    <source>
        <dbReference type="ARBA" id="ARBA00023157"/>
    </source>
</evidence>
<reference evidence="7 9" key="2">
    <citation type="journal article" date="2014" name="BMC Genomics">
        <title>An improved genome release (version Mt4.0) for the model legume Medicago truncatula.</title>
        <authorList>
            <person name="Tang H."/>
            <person name="Krishnakumar V."/>
            <person name="Bidwell S."/>
            <person name="Rosen B."/>
            <person name="Chan A."/>
            <person name="Zhou S."/>
            <person name="Gentzbittel L."/>
            <person name="Childs K.L."/>
            <person name="Yandell M."/>
            <person name="Gundlach H."/>
            <person name="Mayer K.F."/>
            <person name="Schwartz D.C."/>
            <person name="Town C.D."/>
        </authorList>
    </citation>
    <scope>GENOME REANNOTATION</scope>
    <source>
        <strain evidence="8 9">cv. Jemalong A17</strain>
    </source>
</reference>
<evidence type="ECO:0000313" key="7">
    <source>
        <dbReference type="EMBL" id="AES79265.1"/>
    </source>
</evidence>
<keyword evidence="2" id="KW-0929">Antimicrobial</keyword>
<dbReference type="PaxDb" id="3880-AES79265"/>
<dbReference type="GO" id="GO:0031640">
    <property type="term" value="P:killing of cells of another organism"/>
    <property type="evidence" value="ECO:0007669"/>
    <property type="project" value="UniProtKB-KW"/>
</dbReference>
<protein>
    <submittedName>
        <fullName evidence="7">LCR</fullName>
    </submittedName>
</protein>
<reference evidence="7 9" key="1">
    <citation type="journal article" date="2011" name="Nature">
        <title>The Medicago genome provides insight into the evolution of rhizobial symbioses.</title>
        <authorList>
            <person name="Young N.D."/>
            <person name="Debelle F."/>
            <person name="Oldroyd G.E."/>
            <person name="Geurts R."/>
            <person name="Cannon S.B."/>
            <person name="Udvardi M.K."/>
            <person name="Benedito V.A."/>
            <person name="Mayer K.F."/>
            <person name="Gouzy J."/>
            <person name="Schoof H."/>
            <person name="Van de Peer Y."/>
            <person name="Proost S."/>
            <person name="Cook D.R."/>
            <person name="Meyers B.C."/>
            <person name="Spannagl M."/>
            <person name="Cheung F."/>
            <person name="De Mita S."/>
            <person name="Krishnakumar V."/>
            <person name="Gundlach H."/>
            <person name="Zhou S."/>
            <person name="Mudge J."/>
            <person name="Bharti A.K."/>
            <person name="Murray J.D."/>
            <person name="Naoumkina M.A."/>
            <person name="Rosen B."/>
            <person name="Silverstein K.A."/>
            <person name="Tang H."/>
            <person name="Rombauts S."/>
            <person name="Zhao P.X."/>
            <person name="Zhou P."/>
            <person name="Barbe V."/>
            <person name="Bardou P."/>
            <person name="Bechner M."/>
            <person name="Bellec A."/>
            <person name="Berger A."/>
            <person name="Berges H."/>
            <person name="Bidwell S."/>
            <person name="Bisseling T."/>
            <person name="Choisne N."/>
            <person name="Couloux A."/>
            <person name="Denny R."/>
            <person name="Deshpande S."/>
            <person name="Dai X."/>
            <person name="Doyle J.J."/>
            <person name="Dudez A.M."/>
            <person name="Farmer A.D."/>
            <person name="Fouteau S."/>
            <person name="Franken C."/>
            <person name="Gibelin C."/>
            <person name="Gish J."/>
            <person name="Goldstein S."/>
            <person name="Gonzalez A.J."/>
            <person name="Green P.J."/>
            <person name="Hallab A."/>
            <person name="Hartog M."/>
            <person name="Hua A."/>
            <person name="Humphray S.J."/>
            <person name="Jeong D.H."/>
            <person name="Jing Y."/>
            <person name="Jocker A."/>
            <person name="Kenton S.M."/>
            <person name="Kim D.J."/>
            <person name="Klee K."/>
            <person name="Lai H."/>
            <person name="Lang C."/>
            <person name="Lin S."/>
            <person name="Macmil S.L."/>
            <person name="Magdelenat G."/>
            <person name="Matthews L."/>
            <person name="McCorrison J."/>
            <person name="Monaghan E.L."/>
            <person name="Mun J.H."/>
            <person name="Najar F.Z."/>
            <person name="Nicholson C."/>
            <person name="Noirot C."/>
            <person name="O'Bleness M."/>
            <person name="Paule C.R."/>
            <person name="Poulain J."/>
            <person name="Prion F."/>
            <person name="Qin B."/>
            <person name="Qu C."/>
            <person name="Retzel E.F."/>
            <person name="Riddle C."/>
            <person name="Sallet E."/>
            <person name="Samain S."/>
            <person name="Samson N."/>
            <person name="Sanders I."/>
            <person name="Saurat O."/>
            <person name="Scarpelli C."/>
            <person name="Schiex T."/>
            <person name="Segurens B."/>
            <person name="Severin A.J."/>
            <person name="Sherrier D.J."/>
            <person name="Shi R."/>
            <person name="Sims S."/>
            <person name="Singer S.R."/>
            <person name="Sinharoy S."/>
            <person name="Sterck L."/>
            <person name="Viollet A."/>
            <person name="Wang B.B."/>
            <person name="Wang K."/>
            <person name="Wang M."/>
            <person name="Wang X."/>
            <person name="Warfsmann J."/>
            <person name="Weissenbach J."/>
            <person name="White D.D."/>
            <person name="White J.D."/>
            <person name="Wiley G.B."/>
            <person name="Wincker P."/>
            <person name="Xing Y."/>
            <person name="Yang L."/>
            <person name="Yao Z."/>
            <person name="Ying F."/>
            <person name="Zhai J."/>
            <person name="Zhou L."/>
            <person name="Zuber A."/>
            <person name="Denarie J."/>
            <person name="Dixon R.A."/>
            <person name="May G.D."/>
            <person name="Schwartz D.C."/>
            <person name="Rogers J."/>
            <person name="Quetier F."/>
            <person name="Town C.D."/>
            <person name="Roe B.A."/>
        </authorList>
    </citation>
    <scope>NUCLEOTIDE SEQUENCE [LARGE SCALE GENOMIC DNA]</scope>
    <source>
        <strain evidence="7">A17</strain>
        <strain evidence="8 9">cv. Jemalong A17</strain>
    </source>
</reference>
<dbReference type="Pfam" id="PF25052">
    <property type="entry name" value="AtDEF-like"/>
    <property type="match status" value="1"/>
</dbReference>
<proteinExistence type="inferred from homology"/>
<keyword evidence="3" id="KW-0295">Fungicide</keyword>
<dbReference type="GO" id="GO:0050832">
    <property type="term" value="P:defense response to fungus"/>
    <property type="evidence" value="ECO:0007669"/>
    <property type="project" value="UniProtKB-KW"/>
</dbReference>
<keyword evidence="6" id="KW-0732">Signal</keyword>
<dbReference type="HOGENOM" id="CLU_190964_1_1_1"/>
<feature type="chain" id="PRO_5014574354" evidence="6">
    <location>
        <begin position="26"/>
        <end position="78"/>
    </location>
</feature>
<dbReference type="AlphaFoldDB" id="G7ZWY2"/>
<dbReference type="EMBL" id="CM001223">
    <property type="protein sequence ID" value="AES79265.1"/>
    <property type="molecule type" value="Genomic_DNA"/>
</dbReference>
<evidence type="ECO:0000256" key="1">
    <source>
        <dbReference type="ARBA" id="ARBA00006722"/>
    </source>
</evidence>
<comment type="similarity">
    <text evidence="1">Belongs to the DEFL family.</text>
</comment>
<evidence type="ECO:0000256" key="3">
    <source>
        <dbReference type="ARBA" id="ARBA00022577"/>
    </source>
</evidence>
<keyword evidence="5" id="KW-1015">Disulfide bond</keyword>
<evidence type="ECO:0000313" key="9">
    <source>
        <dbReference type="Proteomes" id="UP000002051"/>
    </source>
</evidence>
<gene>
    <name evidence="7" type="ordered locus">MTR_7g060520</name>
</gene>
<keyword evidence="4" id="KW-0611">Plant defense</keyword>
<evidence type="ECO:0000256" key="6">
    <source>
        <dbReference type="SAM" id="SignalP"/>
    </source>
</evidence>
<feature type="signal peptide" evidence="6">
    <location>
        <begin position="1"/>
        <end position="25"/>
    </location>
</feature>
<accession>G7ZWY2</accession>
<evidence type="ECO:0000256" key="2">
    <source>
        <dbReference type="ARBA" id="ARBA00022529"/>
    </source>
</evidence>
<organism evidence="7 9">
    <name type="scientific">Medicago truncatula</name>
    <name type="common">Barrel medic</name>
    <name type="synonym">Medicago tribuloides</name>
    <dbReference type="NCBI Taxonomy" id="3880"/>
    <lineage>
        <taxon>Eukaryota</taxon>
        <taxon>Viridiplantae</taxon>
        <taxon>Streptophyta</taxon>
        <taxon>Embryophyta</taxon>
        <taxon>Tracheophyta</taxon>
        <taxon>Spermatophyta</taxon>
        <taxon>Magnoliopsida</taxon>
        <taxon>eudicotyledons</taxon>
        <taxon>Gunneridae</taxon>
        <taxon>Pentapetalae</taxon>
        <taxon>rosids</taxon>
        <taxon>fabids</taxon>
        <taxon>Fabales</taxon>
        <taxon>Fabaceae</taxon>
        <taxon>Papilionoideae</taxon>
        <taxon>50 kb inversion clade</taxon>
        <taxon>NPAAA clade</taxon>
        <taxon>Hologalegina</taxon>
        <taxon>IRL clade</taxon>
        <taxon>Trifolieae</taxon>
        <taxon>Medicago</taxon>
    </lineage>
</organism>